<organism evidence="1 2">
    <name type="scientific">Caerostris extrusa</name>
    <name type="common">Bark spider</name>
    <name type="synonym">Caerostris bankana</name>
    <dbReference type="NCBI Taxonomy" id="172846"/>
    <lineage>
        <taxon>Eukaryota</taxon>
        <taxon>Metazoa</taxon>
        <taxon>Ecdysozoa</taxon>
        <taxon>Arthropoda</taxon>
        <taxon>Chelicerata</taxon>
        <taxon>Arachnida</taxon>
        <taxon>Araneae</taxon>
        <taxon>Araneomorphae</taxon>
        <taxon>Entelegynae</taxon>
        <taxon>Araneoidea</taxon>
        <taxon>Araneidae</taxon>
        <taxon>Caerostris</taxon>
    </lineage>
</organism>
<keyword evidence="2" id="KW-1185">Reference proteome</keyword>
<sequence>MLNSLRTEEPTIRILCVLVPKLDFLPSTTVYHCSCFLIHSFTRASGLSLKWEIQQQKRGVSVYLLAVCASGVALKLCNGPFGRAHPHLGAPLSPVWTWPLS</sequence>
<dbReference type="AlphaFoldDB" id="A0AAV4RL39"/>
<gene>
    <name evidence="1" type="ORF">CEXT_443331</name>
</gene>
<accession>A0AAV4RL39</accession>
<dbReference type="EMBL" id="BPLR01008101">
    <property type="protein sequence ID" value="GIY22072.1"/>
    <property type="molecule type" value="Genomic_DNA"/>
</dbReference>
<evidence type="ECO:0000313" key="1">
    <source>
        <dbReference type="EMBL" id="GIY22072.1"/>
    </source>
</evidence>
<reference evidence="1 2" key="1">
    <citation type="submission" date="2021-06" db="EMBL/GenBank/DDBJ databases">
        <title>Caerostris extrusa draft genome.</title>
        <authorList>
            <person name="Kono N."/>
            <person name="Arakawa K."/>
        </authorList>
    </citation>
    <scope>NUCLEOTIDE SEQUENCE [LARGE SCALE GENOMIC DNA]</scope>
</reference>
<protein>
    <submittedName>
        <fullName evidence="1">Uncharacterized protein</fullName>
    </submittedName>
</protein>
<dbReference type="Proteomes" id="UP001054945">
    <property type="component" value="Unassembled WGS sequence"/>
</dbReference>
<proteinExistence type="predicted"/>
<evidence type="ECO:0000313" key="2">
    <source>
        <dbReference type="Proteomes" id="UP001054945"/>
    </source>
</evidence>
<comment type="caution">
    <text evidence="1">The sequence shown here is derived from an EMBL/GenBank/DDBJ whole genome shotgun (WGS) entry which is preliminary data.</text>
</comment>
<name>A0AAV4RL39_CAEEX</name>